<reference evidence="3" key="1">
    <citation type="journal article" date="2015" name="Nat. Genet.">
        <title>The genome and transcriptome of the zoonotic hookworm Ancylostoma ceylanicum identify infection-specific gene families.</title>
        <authorList>
            <person name="Schwarz E.M."/>
            <person name="Hu Y."/>
            <person name="Antoshechkin I."/>
            <person name="Miller M.M."/>
            <person name="Sternberg P.W."/>
            <person name="Aroian R.V."/>
        </authorList>
    </citation>
    <scope>NUCLEOTIDE SEQUENCE</scope>
    <source>
        <strain evidence="3">HY135</strain>
    </source>
</reference>
<evidence type="ECO:0000313" key="3">
    <source>
        <dbReference type="Proteomes" id="UP000024635"/>
    </source>
</evidence>
<proteinExistence type="predicted"/>
<keyword evidence="3" id="KW-1185">Reference proteome</keyword>
<dbReference type="Pfam" id="PF00646">
    <property type="entry name" value="F-box"/>
    <property type="match status" value="1"/>
</dbReference>
<dbReference type="InterPro" id="IPR001810">
    <property type="entry name" value="F-box_dom"/>
</dbReference>
<accession>A0A016TNL0</accession>
<dbReference type="EMBL" id="JARK01001423">
    <property type="protein sequence ID" value="EYC04564.1"/>
    <property type="molecule type" value="Genomic_DNA"/>
</dbReference>
<evidence type="ECO:0000259" key="1">
    <source>
        <dbReference type="PROSITE" id="PS50181"/>
    </source>
</evidence>
<dbReference type="PROSITE" id="PS50181">
    <property type="entry name" value="FBOX"/>
    <property type="match status" value="1"/>
</dbReference>
<dbReference type="InterPro" id="IPR036047">
    <property type="entry name" value="F-box-like_dom_sf"/>
</dbReference>
<dbReference type="Proteomes" id="UP000024635">
    <property type="component" value="Unassembled WGS sequence"/>
</dbReference>
<dbReference type="AlphaFoldDB" id="A0A016TNL0"/>
<protein>
    <recommendedName>
        <fullName evidence="1">F-box domain-containing protein</fullName>
    </recommendedName>
</protein>
<dbReference type="SUPFAM" id="SSF81383">
    <property type="entry name" value="F-box domain"/>
    <property type="match status" value="1"/>
</dbReference>
<name>A0A016TNL0_9BILA</name>
<feature type="domain" description="F-box" evidence="1">
    <location>
        <begin position="2"/>
        <end position="53"/>
    </location>
</feature>
<organism evidence="2 3">
    <name type="scientific">Ancylostoma ceylanicum</name>
    <dbReference type="NCBI Taxonomy" id="53326"/>
    <lineage>
        <taxon>Eukaryota</taxon>
        <taxon>Metazoa</taxon>
        <taxon>Ecdysozoa</taxon>
        <taxon>Nematoda</taxon>
        <taxon>Chromadorea</taxon>
        <taxon>Rhabditida</taxon>
        <taxon>Rhabditina</taxon>
        <taxon>Rhabditomorpha</taxon>
        <taxon>Strongyloidea</taxon>
        <taxon>Ancylostomatidae</taxon>
        <taxon>Ancylostomatinae</taxon>
        <taxon>Ancylostoma</taxon>
    </lineage>
</organism>
<gene>
    <name evidence="2" type="primary">Acey_s0087.g2083</name>
    <name evidence="2" type="ORF">Y032_0087g2083</name>
</gene>
<comment type="caution">
    <text evidence="2">The sequence shown here is derived from an EMBL/GenBank/DDBJ whole genome shotgun (WGS) entry which is preliminary data.</text>
</comment>
<evidence type="ECO:0000313" key="2">
    <source>
        <dbReference type="EMBL" id="EYC04564.1"/>
    </source>
</evidence>
<sequence length="111" mass="12779">MVIEFNDLPPELVIAIVSRLNYGDMCNCLTLNKKTRAIINTNLHLIPRMWITNISLVREEVNFLVFWLLIFFSVDNPHRHSTPATISSGRLYPCSPFHLPPQCRVISDILC</sequence>